<evidence type="ECO:0000256" key="7">
    <source>
        <dbReference type="SAM" id="Phobius"/>
    </source>
</evidence>
<dbReference type="AlphaFoldDB" id="A0AA37NV93"/>
<keyword evidence="3 7" id="KW-1133">Transmembrane helix</keyword>
<name>A0AA37NV93_9PEZI</name>
<protein>
    <submittedName>
        <fullName evidence="8">Autophagy-related protein 33</fullName>
    </submittedName>
</protein>
<comment type="similarity">
    <text evidence="5">Belongs to the ATG33 family.</text>
</comment>
<feature type="transmembrane region" description="Helical" evidence="7">
    <location>
        <begin position="196"/>
        <end position="215"/>
    </location>
</feature>
<comment type="subcellular location">
    <subcellularLocation>
        <location evidence="1">Membrane</location>
        <topology evidence="1">Multi-pass membrane protein</topology>
    </subcellularLocation>
</comment>
<keyword evidence="2 7" id="KW-0812">Transmembrane</keyword>
<reference evidence="8 9" key="1">
    <citation type="submission" date="2022-03" db="EMBL/GenBank/DDBJ databases">
        <title>Genome data of Colletotrichum spp.</title>
        <authorList>
            <person name="Utami Y.D."/>
            <person name="Hiruma K."/>
        </authorList>
    </citation>
    <scope>NUCLEOTIDE SEQUENCE [LARGE SCALE GENOMIC DNA]</scope>
    <source>
        <strain evidence="8 9">MAFF 239500</strain>
    </source>
</reference>
<evidence type="ECO:0000256" key="6">
    <source>
        <dbReference type="SAM" id="MobiDB-lite"/>
    </source>
</evidence>
<dbReference type="GO" id="GO:0016236">
    <property type="term" value="P:macroautophagy"/>
    <property type="evidence" value="ECO:0007669"/>
    <property type="project" value="TreeGrafter"/>
</dbReference>
<dbReference type="PANTHER" id="PTHR37278">
    <property type="entry name" value="AUTOPHAGY-RELATED PROTEIN 33-RELATED"/>
    <property type="match status" value="1"/>
</dbReference>
<dbReference type="RefSeq" id="XP_049122390.1">
    <property type="nucleotide sequence ID" value="XM_049266433.1"/>
</dbReference>
<feature type="transmembrane region" description="Helical" evidence="7">
    <location>
        <begin position="57"/>
        <end position="76"/>
    </location>
</feature>
<evidence type="ECO:0000313" key="8">
    <source>
        <dbReference type="EMBL" id="GKT40040.1"/>
    </source>
</evidence>
<evidence type="ECO:0000256" key="5">
    <source>
        <dbReference type="ARBA" id="ARBA00038013"/>
    </source>
</evidence>
<evidence type="ECO:0000256" key="3">
    <source>
        <dbReference type="ARBA" id="ARBA00022989"/>
    </source>
</evidence>
<keyword evidence="4 7" id="KW-0472">Membrane</keyword>
<evidence type="ECO:0000256" key="1">
    <source>
        <dbReference type="ARBA" id="ARBA00004141"/>
    </source>
</evidence>
<evidence type="ECO:0000313" key="9">
    <source>
        <dbReference type="Proteomes" id="UP001055115"/>
    </source>
</evidence>
<gene>
    <name evidence="8" type="ORF">ColSpa_00221</name>
</gene>
<dbReference type="InterPro" id="IPR051668">
    <property type="entry name" value="ATG33"/>
</dbReference>
<dbReference type="Proteomes" id="UP001055115">
    <property type="component" value="Unassembled WGS sequence"/>
</dbReference>
<sequence length="231" mass="24440">MASKGVSLLKFVGTVSLGLLTGLSYSLTTVTVPSILSLPSASDALRAFKNLYPGATARLRILTGVSATSFLLAFFLSPRAFRHPYLVYSSVLCLTSGLAEQITPYILKSSGSSKESIAARRQASREREEARKAARLARQEARMEASYEVLGDAHSDGAGSASGDDAAAAAAAEEEEEALNGEEVRSEVEGFRKTQLVQSAVASFGFLLSVIGIWGDGAIQVFQRETVIVGV</sequence>
<evidence type="ECO:0000256" key="4">
    <source>
        <dbReference type="ARBA" id="ARBA00023136"/>
    </source>
</evidence>
<organism evidence="8 9">
    <name type="scientific">Colletotrichum spaethianum</name>
    <dbReference type="NCBI Taxonomy" id="700344"/>
    <lineage>
        <taxon>Eukaryota</taxon>
        <taxon>Fungi</taxon>
        <taxon>Dikarya</taxon>
        <taxon>Ascomycota</taxon>
        <taxon>Pezizomycotina</taxon>
        <taxon>Sordariomycetes</taxon>
        <taxon>Hypocreomycetidae</taxon>
        <taxon>Glomerellales</taxon>
        <taxon>Glomerellaceae</taxon>
        <taxon>Colletotrichum</taxon>
        <taxon>Colletotrichum spaethianum species complex</taxon>
    </lineage>
</organism>
<comment type="caution">
    <text evidence="8">The sequence shown here is derived from an EMBL/GenBank/DDBJ whole genome shotgun (WGS) entry which is preliminary data.</text>
</comment>
<dbReference type="EMBL" id="BQXU01000001">
    <property type="protein sequence ID" value="GKT40040.1"/>
    <property type="molecule type" value="Genomic_DNA"/>
</dbReference>
<feature type="region of interest" description="Disordered" evidence="6">
    <location>
        <begin position="156"/>
        <end position="184"/>
    </location>
</feature>
<accession>A0AA37NV93</accession>
<evidence type="ECO:0000256" key="2">
    <source>
        <dbReference type="ARBA" id="ARBA00022692"/>
    </source>
</evidence>
<dbReference type="GO" id="GO:0005741">
    <property type="term" value="C:mitochondrial outer membrane"/>
    <property type="evidence" value="ECO:0007669"/>
    <property type="project" value="TreeGrafter"/>
</dbReference>
<dbReference type="PANTHER" id="PTHR37278:SF1">
    <property type="entry name" value="AUTOPHAGY-RELATED PROTEIN 33-RELATED"/>
    <property type="match status" value="1"/>
</dbReference>
<feature type="compositionally biased region" description="Low complexity" evidence="6">
    <location>
        <begin position="156"/>
        <end position="171"/>
    </location>
</feature>
<proteinExistence type="inferred from homology"/>
<keyword evidence="9" id="KW-1185">Reference proteome</keyword>
<dbReference type="GeneID" id="73321023"/>
<dbReference type="GO" id="GO:0000422">
    <property type="term" value="P:autophagy of mitochondrion"/>
    <property type="evidence" value="ECO:0007669"/>
    <property type="project" value="TreeGrafter"/>
</dbReference>
<feature type="transmembrane region" description="Helical" evidence="7">
    <location>
        <begin position="12"/>
        <end position="37"/>
    </location>
</feature>